<gene>
    <name evidence="1" type="ORF">KIN20_024236</name>
</gene>
<accession>A0AAD5MT44</accession>
<evidence type="ECO:0000313" key="1">
    <source>
        <dbReference type="EMBL" id="KAJ1364205.1"/>
    </source>
</evidence>
<keyword evidence="2" id="KW-1185">Reference proteome</keyword>
<sequence length="95" mass="11074">MKNTETNFIRMEYVRMYTRLHVRYNRTVFSRCVWISELNLFGILSQSSNEVITLVHEISQKLMPSESMSSQGQQGSLPPRPGRFVSLAEPIISWH</sequence>
<proteinExistence type="predicted"/>
<organism evidence="1 2">
    <name type="scientific">Parelaphostrongylus tenuis</name>
    <name type="common">Meningeal worm</name>
    <dbReference type="NCBI Taxonomy" id="148309"/>
    <lineage>
        <taxon>Eukaryota</taxon>
        <taxon>Metazoa</taxon>
        <taxon>Ecdysozoa</taxon>
        <taxon>Nematoda</taxon>
        <taxon>Chromadorea</taxon>
        <taxon>Rhabditida</taxon>
        <taxon>Rhabditina</taxon>
        <taxon>Rhabditomorpha</taxon>
        <taxon>Strongyloidea</taxon>
        <taxon>Metastrongylidae</taxon>
        <taxon>Parelaphostrongylus</taxon>
    </lineage>
</organism>
<evidence type="ECO:0000313" key="2">
    <source>
        <dbReference type="Proteomes" id="UP001196413"/>
    </source>
</evidence>
<protein>
    <submittedName>
        <fullName evidence="1">Uncharacterized protein</fullName>
    </submittedName>
</protein>
<dbReference type="Proteomes" id="UP001196413">
    <property type="component" value="Unassembled WGS sequence"/>
</dbReference>
<dbReference type="AlphaFoldDB" id="A0AAD5MT44"/>
<comment type="caution">
    <text evidence="1">The sequence shown here is derived from an EMBL/GenBank/DDBJ whole genome shotgun (WGS) entry which is preliminary data.</text>
</comment>
<reference evidence="1" key="1">
    <citation type="submission" date="2021-06" db="EMBL/GenBank/DDBJ databases">
        <title>Parelaphostrongylus tenuis whole genome reference sequence.</title>
        <authorList>
            <person name="Garwood T.J."/>
            <person name="Larsen P.A."/>
            <person name="Fountain-Jones N.M."/>
            <person name="Garbe J.R."/>
            <person name="Macchietto M.G."/>
            <person name="Kania S.A."/>
            <person name="Gerhold R.W."/>
            <person name="Richards J.E."/>
            <person name="Wolf T.M."/>
        </authorList>
    </citation>
    <scope>NUCLEOTIDE SEQUENCE</scope>
    <source>
        <strain evidence="1">MNPRO001-30</strain>
        <tissue evidence="1">Meninges</tissue>
    </source>
</reference>
<name>A0AAD5MT44_PARTN</name>
<dbReference type="EMBL" id="JAHQIW010004886">
    <property type="protein sequence ID" value="KAJ1364205.1"/>
    <property type="molecule type" value="Genomic_DNA"/>
</dbReference>